<keyword evidence="4" id="KW-0597">Phosphoprotein</keyword>
<dbReference type="SUPFAM" id="SSF55874">
    <property type="entry name" value="ATPase domain of HSP90 chaperone/DNA topoisomerase II/histidine kinase"/>
    <property type="match status" value="1"/>
</dbReference>
<evidence type="ECO:0000256" key="10">
    <source>
        <dbReference type="ARBA" id="ARBA00023136"/>
    </source>
</evidence>
<dbReference type="EC" id="2.7.13.3" evidence="3"/>
<feature type="region of interest" description="Disordered" evidence="11">
    <location>
        <begin position="90"/>
        <end position="115"/>
    </location>
</feature>
<keyword evidence="9" id="KW-0902">Two-component regulatory system</keyword>
<evidence type="ECO:0000256" key="2">
    <source>
        <dbReference type="ARBA" id="ARBA00004236"/>
    </source>
</evidence>
<dbReference type="InterPro" id="IPR004358">
    <property type="entry name" value="Sig_transdc_His_kin-like_C"/>
</dbReference>
<dbReference type="CDD" id="cd00082">
    <property type="entry name" value="HisKA"/>
    <property type="match status" value="1"/>
</dbReference>
<evidence type="ECO:0000256" key="3">
    <source>
        <dbReference type="ARBA" id="ARBA00012438"/>
    </source>
</evidence>
<reference evidence="14 15" key="1">
    <citation type="submission" date="2021-03" db="EMBL/GenBank/DDBJ databases">
        <title>Complete genome of Streptomyces formicae strain 1H-GS9 (DSM 100524).</title>
        <authorList>
            <person name="Atanasov K.E."/>
            <person name="Altabella T."/>
            <person name="Ferrer A."/>
        </authorList>
    </citation>
    <scope>NUCLEOTIDE SEQUENCE [LARGE SCALE GENOMIC DNA]</scope>
    <source>
        <strain evidence="14 15">1H-GS9</strain>
    </source>
</reference>
<accession>A0ABY3WF96</accession>
<keyword evidence="15" id="KW-1185">Reference proteome</keyword>
<dbReference type="Proteomes" id="UP000828924">
    <property type="component" value="Chromosome"/>
</dbReference>
<evidence type="ECO:0000256" key="5">
    <source>
        <dbReference type="ARBA" id="ARBA00022679"/>
    </source>
</evidence>
<dbReference type="GO" id="GO:0016301">
    <property type="term" value="F:kinase activity"/>
    <property type="evidence" value="ECO:0007669"/>
    <property type="project" value="UniProtKB-KW"/>
</dbReference>
<protein>
    <recommendedName>
        <fullName evidence="3">histidine kinase</fullName>
        <ecNumber evidence="3">2.7.13.3</ecNumber>
    </recommendedName>
</protein>
<evidence type="ECO:0000256" key="6">
    <source>
        <dbReference type="ARBA" id="ARBA00022692"/>
    </source>
</evidence>
<dbReference type="Pfam" id="PF02518">
    <property type="entry name" value="HATPase_c"/>
    <property type="match status" value="1"/>
</dbReference>
<keyword evidence="8 12" id="KW-1133">Transmembrane helix</keyword>
<comment type="subcellular location">
    <subcellularLocation>
        <location evidence="2">Cell membrane</location>
    </subcellularLocation>
</comment>
<dbReference type="InterPro" id="IPR003594">
    <property type="entry name" value="HATPase_dom"/>
</dbReference>
<dbReference type="PANTHER" id="PTHR45436">
    <property type="entry name" value="SENSOR HISTIDINE KINASE YKOH"/>
    <property type="match status" value="1"/>
</dbReference>
<evidence type="ECO:0000259" key="13">
    <source>
        <dbReference type="PROSITE" id="PS50109"/>
    </source>
</evidence>
<evidence type="ECO:0000256" key="11">
    <source>
        <dbReference type="SAM" id="MobiDB-lite"/>
    </source>
</evidence>
<comment type="catalytic activity">
    <reaction evidence="1">
        <text>ATP + protein L-histidine = ADP + protein N-phospho-L-histidine.</text>
        <dbReference type="EC" id="2.7.13.3"/>
    </reaction>
</comment>
<dbReference type="InterPro" id="IPR036097">
    <property type="entry name" value="HisK_dim/P_sf"/>
</dbReference>
<proteinExistence type="predicted"/>
<dbReference type="PROSITE" id="PS50109">
    <property type="entry name" value="HIS_KIN"/>
    <property type="match status" value="1"/>
</dbReference>
<sequence>MKLSTRIALAVGITVPVLVLAAGWLLLQLFARDLHAQQDAHLLQRAAQVSADARRLLRVTAADRPAAVEQARERQLYAAALDVGIRLTGPEGTVSGGPQPSASVPLPKRTPRPVTVEEGNTDWRVLAVPVRGARPGTDGTLWLFSPDTVSQDQLRLVRRRVVSVALFAAPVSGLLGLAVASRAARPLRRLQQRTSGLDPRASAARLDHAPTGVTEVDDLAGTLQTVLARYDEQAARTAGALDTARSFSSAAAHELRTPLMSMQTNLEILTDHPDLGLQDRTEILKDLRSEHTRMLGLLVMLRELGRGDLVEADAFGPVDLAEVVDASVADARRRHPDAEIGLPAMPRLNVYGWEPGLRTLVDNLLANALVHGRSPDGRARIEVGLRQGGHASAPAAVLTVDDQGPGIPPERRTAVFERFRRGPESPGSGLGLTLVAQQTALHGGAVRILDRPSGLSGSSGSSGGGIRFEVRLPVRGEAVPSLPAERDWLIGTARHPQGFHKVGS</sequence>
<feature type="transmembrane region" description="Helical" evidence="12">
    <location>
        <begin position="161"/>
        <end position="180"/>
    </location>
</feature>
<keyword evidence="10 12" id="KW-0472">Membrane</keyword>
<dbReference type="InterPro" id="IPR003661">
    <property type="entry name" value="HisK_dim/P_dom"/>
</dbReference>
<feature type="domain" description="Histidine kinase" evidence="13">
    <location>
        <begin position="250"/>
        <end position="476"/>
    </location>
</feature>
<keyword evidence="5" id="KW-0808">Transferase</keyword>
<dbReference type="SUPFAM" id="SSF47384">
    <property type="entry name" value="Homodimeric domain of signal transducing histidine kinase"/>
    <property type="match status" value="1"/>
</dbReference>
<evidence type="ECO:0000256" key="8">
    <source>
        <dbReference type="ARBA" id="ARBA00022989"/>
    </source>
</evidence>
<dbReference type="PRINTS" id="PR00344">
    <property type="entry name" value="BCTRLSENSOR"/>
</dbReference>
<evidence type="ECO:0000313" key="15">
    <source>
        <dbReference type="Proteomes" id="UP000828924"/>
    </source>
</evidence>
<feature type="transmembrane region" description="Helical" evidence="12">
    <location>
        <begin position="6"/>
        <end position="27"/>
    </location>
</feature>
<evidence type="ECO:0000256" key="9">
    <source>
        <dbReference type="ARBA" id="ARBA00023012"/>
    </source>
</evidence>
<dbReference type="PANTHER" id="PTHR45436:SF5">
    <property type="entry name" value="SENSOR HISTIDINE KINASE TRCS"/>
    <property type="match status" value="1"/>
</dbReference>
<dbReference type="SMART" id="SM00387">
    <property type="entry name" value="HATPase_c"/>
    <property type="match status" value="1"/>
</dbReference>
<dbReference type="InterPro" id="IPR036890">
    <property type="entry name" value="HATPase_C_sf"/>
</dbReference>
<dbReference type="InterPro" id="IPR005467">
    <property type="entry name" value="His_kinase_dom"/>
</dbReference>
<evidence type="ECO:0000313" key="14">
    <source>
        <dbReference type="EMBL" id="UNM11234.1"/>
    </source>
</evidence>
<dbReference type="RefSeq" id="WP_242329783.1">
    <property type="nucleotide sequence ID" value="NZ_CP071872.1"/>
</dbReference>
<keyword evidence="7 14" id="KW-0418">Kinase</keyword>
<dbReference type="SMART" id="SM00388">
    <property type="entry name" value="HisKA"/>
    <property type="match status" value="1"/>
</dbReference>
<organism evidence="14 15">
    <name type="scientific">Streptomyces formicae</name>
    <dbReference type="NCBI Taxonomy" id="1616117"/>
    <lineage>
        <taxon>Bacteria</taxon>
        <taxon>Bacillati</taxon>
        <taxon>Actinomycetota</taxon>
        <taxon>Actinomycetes</taxon>
        <taxon>Kitasatosporales</taxon>
        <taxon>Streptomycetaceae</taxon>
        <taxon>Streptomyces</taxon>
    </lineage>
</organism>
<evidence type="ECO:0000256" key="7">
    <source>
        <dbReference type="ARBA" id="ARBA00022777"/>
    </source>
</evidence>
<keyword evidence="6 12" id="KW-0812">Transmembrane</keyword>
<dbReference type="EMBL" id="CP071872">
    <property type="protein sequence ID" value="UNM11234.1"/>
    <property type="molecule type" value="Genomic_DNA"/>
</dbReference>
<evidence type="ECO:0000256" key="1">
    <source>
        <dbReference type="ARBA" id="ARBA00000085"/>
    </source>
</evidence>
<name>A0ABY3WF96_9ACTN</name>
<evidence type="ECO:0000256" key="12">
    <source>
        <dbReference type="SAM" id="Phobius"/>
    </source>
</evidence>
<dbReference type="InterPro" id="IPR050428">
    <property type="entry name" value="TCS_sensor_his_kinase"/>
</dbReference>
<dbReference type="Gene3D" id="3.30.565.10">
    <property type="entry name" value="Histidine kinase-like ATPase, C-terminal domain"/>
    <property type="match status" value="1"/>
</dbReference>
<dbReference type="CDD" id="cd00075">
    <property type="entry name" value="HATPase"/>
    <property type="match status" value="1"/>
</dbReference>
<evidence type="ECO:0000256" key="4">
    <source>
        <dbReference type="ARBA" id="ARBA00022553"/>
    </source>
</evidence>
<dbReference type="Gene3D" id="1.10.287.130">
    <property type="match status" value="1"/>
</dbReference>
<dbReference type="Pfam" id="PF00512">
    <property type="entry name" value="HisKA"/>
    <property type="match status" value="1"/>
</dbReference>
<gene>
    <name evidence="14" type="ORF">J4032_06590</name>
</gene>